<accession>A0ABV7LY11</accession>
<keyword evidence="1" id="KW-1133">Transmembrane helix</keyword>
<proteinExistence type="predicted"/>
<keyword evidence="1" id="KW-0472">Membrane</keyword>
<evidence type="ECO:0000313" key="3">
    <source>
        <dbReference type="EMBL" id="MFC3291314.1"/>
    </source>
</evidence>
<feature type="transmembrane region" description="Helical" evidence="1">
    <location>
        <begin position="12"/>
        <end position="33"/>
    </location>
</feature>
<dbReference type="EMBL" id="JBHRUH010000010">
    <property type="protein sequence ID" value="MFC3291314.1"/>
    <property type="molecule type" value="Genomic_DNA"/>
</dbReference>
<protein>
    <submittedName>
        <fullName evidence="3">Tripartite tricarboxylate transporter TctB family protein</fullName>
    </submittedName>
</protein>
<organism evidence="3 4">
    <name type="scientific">Modicisalibacter luteus</name>
    <dbReference type="NCBI Taxonomy" id="453962"/>
    <lineage>
        <taxon>Bacteria</taxon>
        <taxon>Pseudomonadati</taxon>
        <taxon>Pseudomonadota</taxon>
        <taxon>Gammaproteobacteria</taxon>
        <taxon>Oceanospirillales</taxon>
        <taxon>Halomonadaceae</taxon>
        <taxon>Modicisalibacter</taxon>
    </lineage>
</organism>
<dbReference type="Pfam" id="PF07331">
    <property type="entry name" value="TctB"/>
    <property type="match status" value="1"/>
</dbReference>
<feature type="transmembrane region" description="Helical" evidence="1">
    <location>
        <begin position="87"/>
        <end position="116"/>
    </location>
</feature>
<evidence type="ECO:0000313" key="4">
    <source>
        <dbReference type="Proteomes" id="UP001595640"/>
    </source>
</evidence>
<feature type="transmembrane region" description="Helical" evidence="1">
    <location>
        <begin position="128"/>
        <end position="146"/>
    </location>
</feature>
<sequence length="159" mass="17713">MSLPTRLRDGRLLVPVALLILTTIYFIEAVQMGPPIRDGNMTVSFFPLAIAFIMFLAIAGVLWRIFQTPSDTDQSAESHEDKRRLGPLWVALLTGLYIFAFSYIGYFVATAIYVFALTMLFGEGAKGLPVKLVATLIITVCGYLLFEVAFQVRLPTLWS</sequence>
<evidence type="ECO:0000256" key="1">
    <source>
        <dbReference type="SAM" id="Phobius"/>
    </source>
</evidence>
<feature type="transmembrane region" description="Helical" evidence="1">
    <location>
        <begin position="45"/>
        <end position="66"/>
    </location>
</feature>
<dbReference type="Proteomes" id="UP001595640">
    <property type="component" value="Unassembled WGS sequence"/>
</dbReference>
<keyword evidence="1" id="KW-0812">Transmembrane</keyword>
<feature type="domain" description="DUF1468" evidence="2">
    <location>
        <begin position="14"/>
        <end position="155"/>
    </location>
</feature>
<reference evidence="4" key="1">
    <citation type="journal article" date="2019" name="Int. J. Syst. Evol. Microbiol.">
        <title>The Global Catalogue of Microorganisms (GCM) 10K type strain sequencing project: providing services to taxonomists for standard genome sequencing and annotation.</title>
        <authorList>
            <consortium name="The Broad Institute Genomics Platform"/>
            <consortium name="The Broad Institute Genome Sequencing Center for Infectious Disease"/>
            <person name="Wu L."/>
            <person name="Ma J."/>
        </authorList>
    </citation>
    <scope>NUCLEOTIDE SEQUENCE [LARGE SCALE GENOMIC DNA]</scope>
    <source>
        <strain evidence="4">KCTC 12847</strain>
    </source>
</reference>
<gene>
    <name evidence="3" type="ORF">ACFOEI_04470</name>
</gene>
<dbReference type="RefSeq" id="WP_019016698.1">
    <property type="nucleotide sequence ID" value="NZ_BMXD01000007.1"/>
</dbReference>
<dbReference type="SUPFAM" id="SSF81321">
    <property type="entry name" value="Family A G protein-coupled receptor-like"/>
    <property type="match status" value="1"/>
</dbReference>
<dbReference type="InterPro" id="IPR009936">
    <property type="entry name" value="DUF1468"/>
</dbReference>
<keyword evidence="4" id="KW-1185">Reference proteome</keyword>
<evidence type="ECO:0000259" key="2">
    <source>
        <dbReference type="Pfam" id="PF07331"/>
    </source>
</evidence>
<name>A0ABV7LY11_9GAMM</name>
<comment type="caution">
    <text evidence="3">The sequence shown here is derived from an EMBL/GenBank/DDBJ whole genome shotgun (WGS) entry which is preliminary data.</text>
</comment>